<dbReference type="Gene3D" id="1.10.10.10">
    <property type="entry name" value="Winged helix-like DNA-binding domain superfamily/Winged helix DNA-binding domain"/>
    <property type="match status" value="1"/>
</dbReference>
<sequence length="207" mass="23056">MSLSQTYRVTRQDQREAITSPVRMEILDAMEQSGPCSIAELGELLGRSPDSLYYHVNKLQEVGLIVQRGLRVTSRRRETILDLPGRPIRVMHDPQDQDSTEATNKSMAAALRLTERAFRSATESKVAQLGGEQRNSVGTRTKGWVTREDLKEVMALMDRIHEIMAQEHGHGDTQLFTATLVLAPETRNGRALSRRGVVEDATDSSAA</sequence>
<dbReference type="Pfam" id="PF12840">
    <property type="entry name" value="HTH_20"/>
    <property type="match status" value="1"/>
</dbReference>
<evidence type="ECO:0000313" key="2">
    <source>
        <dbReference type="Proteomes" id="UP000547674"/>
    </source>
</evidence>
<comment type="caution">
    <text evidence="1">The sequence shown here is derived from an EMBL/GenBank/DDBJ whole genome shotgun (WGS) entry which is preliminary data.</text>
</comment>
<evidence type="ECO:0000313" key="1">
    <source>
        <dbReference type="EMBL" id="NNF07620.1"/>
    </source>
</evidence>
<accession>A0A7Y2ECS7</accession>
<dbReference type="AlphaFoldDB" id="A0A7Y2ECS7"/>
<dbReference type="EMBL" id="JABDJR010000509">
    <property type="protein sequence ID" value="NNF07620.1"/>
    <property type="molecule type" value="Genomic_DNA"/>
</dbReference>
<dbReference type="CDD" id="cd00090">
    <property type="entry name" value="HTH_ARSR"/>
    <property type="match status" value="1"/>
</dbReference>
<dbReference type="Proteomes" id="UP000547674">
    <property type="component" value="Unassembled WGS sequence"/>
</dbReference>
<dbReference type="InterPro" id="IPR036388">
    <property type="entry name" value="WH-like_DNA-bd_sf"/>
</dbReference>
<name>A0A7Y2ECS7_UNCEI</name>
<protein>
    <submittedName>
        <fullName evidence="1">Helix-turn-helix transcriptional regulator</fullName>
    </submittedName>
</protein>
<dbReference type="InterPro" id="IPR011991">
    <property type="entry name" value="ArsR-like_HTH"/>
</dbReference>
<gene>
    <name evidence="1" type="ORF">HKN21_12730</name>
</gene>
<dbReference type="SUPFAM" id="SSF46785">
    <property type="entry name" value="Winged helix' DNA-binding domain"/>
    <property type="match status" value="1"/>
</dbReference>
<dbReference type="InterPro" id="IPR036390">
    <property type="entry name" value="WH_DNA-bd_sf"/>
</dbReference>
<organism evidence="1 2">
    <name type="scientific">Eiseniibacteriota bacterium</name>
    <dbReference type="NCBI Taxonomy" id="2212470"/>
    <lineage>
        <taxon>Bacteria</taxon>
        <taxon>Candidatus Eiseniibacteriota</taxon>
    </lineage>
</organism>
<reference evidence="1 2" key="1">
    <citation type="submission" date="2020-03" db="EMBL/GenBank/DDBJ databases">
        <title>Metabolic flexibility allows generalist bacteria to become dominant in a frequently disturbed ecosystem.</title>
        <authorList>
            <person name="Chen Y.-J."/>
            <person name="Leung P.M."/>
            <person name="Bay S.K."/>
            <person name="Hugenholtz P."/>
            <person name="Kessler A.J."/>
            <person name="Shelley G."/>
            <person name="Waite D.W."/>
            <person name="Cook P.L."/>
            <person name="Greening C."/>
        </authorList>
    </citation>
    <scope>NUCLEOTIDE SEQUENCE [LARGE SCALE GENOMIC DNA]</scope>
    <source>
        <strain evidence="1">SS_bin_28</strain>
    </source>
</reference>
<proteinExistence type="predicted"/>